<organism evidence="1 2">
    <name type="scientific">Cuscuta campestris</name>
    <dbReference type="NCBI Taxonomy" id="132261"/>
    <lineage>
        <taxon>Eukaryota</taxon>
        <taxon>Viridiplantae</taxon>
        <taxon>Streptophyta</taxon>
        <taxon>Embryophyta</taxon>
        <taxon>Tracheophyta</taxon>
        <taxon>Spermatophyta</taxon>
        <taxon>Magnoliopsida</taxon>
        <taxon>eudicotyledons</taxon>
        <taxon>Gunneridae</taxon>
        <taxon>Pentapetalae</taxon>
        <taxon>asterids</taxon>
        <taxon>lamiids</taxon>
        <taxon>Solanales</taxon>
        <taxon>Convolvulaceae</taxon>
        <taxon>Cuscuteae</taxon>
        <taxon>Cuscuta</taxon>
        <taxon>Cuscuta subgen. Grammica</taxon>
        <taxon>Cuscuta sect. Cleistogrammica</taxon>
    </lineage>
</organism>
<gene>
    <name evidence="1" type="ORF">CCAM_LOCUS4888</name>
</gene>
<proteinExistence type="predicted"/>
<name>A0A484KM07_9ASTE</name>
<dbReference type="EMBL" id="OOIL02000266">
    <property type="protein sequence ID" value="VFQ63112.1"/>
    <property type="molecule type" value="Genomic_DNA"/>
</dbReference>
<evidence type="ECO:0000313" key="2">
    <source>
        <dbReference type="Proteomes" id="UP000595140"/>
    </source>
</evidence>
<accession>A0A484KM07</accession>
<evidence type="ECO:0000313" key="1">
    <source>
        <dbReference type="EMBL" id="VFQ63112.1"/>
    </source>
</evidence>
<keyword evidence="2" id="KW-1185">Reference proteome</keyword>
<protein>
    <submittedName>
        <fullName evidence="1">Uncharacterized protein</fullName>
    </submittedName>
</protein>
<dbReference type="Proteomes" id="UP000595140">
    <property type="component" value="Unassembled WGS sequence"/>
</dbReference>
<dbReference type="AlphaFoldDB" id="A0A484KM07"/>
<reference evidence="1 2" key="1">
    <citation type="submission" date="2018-04" db="EMBL/GenBank/DDBJ databases">
        <authorList>
            <person name="Vogel A."/>
        </authorList>
    </citation>
    <scope>NUCLEOTIDE SEQUENCE [LARGE SCALE GENOMIC DNA]</scope>
</reference>
<sequence length="69" mass="7778">MKTDLSIWQFTDCRPKSGGIDDRIGQCDELHDSSLYFAPHQCKHYHRGKIASVLAKNLQGRVKHAGTPL</sequence>